<feature type="compositionally biased region" description="Basic and acidic residues" evidence="7">
    <location>
        <begin position="510"/>
        <end position="519"/>
    </location>
</feature>
<dbReference type="AlphaFoldDB" id="A0A1Y1XA29"/>
<evidence type="ECO:0000256" key="6">
    <source>
        <dbReference type="RuleBase" id="RU003355"/>
    </source>
</evidence>
<evidence type="ECO:0000256" key="2">
    <source>
        <dbReference type="ARBA" id="ARBA00022670"/>
    </source>
</evidence>
<dbReference type="Gene3D" id="3.40.50.200">
    <property type="entry name" value="Peptidase S8/S53 domain"/>
    <property type="match status" value="1"/>
</dbReference>
<name>A0A1Y1XA29_9FUNG</name>
<dbReference type="PROSITE" id="PS00138">
    <property type="entry name" value="SUBTILASE_SER"/>
    <property type="match status" value="1"/>
</dbReference>
<dbReference type="PANTHER" id="PTHR43806">
    <property type="entry name" value="PEPTIDASE S8"/>
    <property type="match status" value="1"/>
</dbReference>
<dbReference type="Gene3D" id="3.30.70.80">
    <property type="entry name" value="Peptidase S8 propeptide/proteinase inhibitor I9"/>
    <property type="match status" value="1"/>
</dbReference>
<gene>
    <name evidence="11" type="ORF">BCR32DRAFT_219282</name>
</gene>
<dbReference type="GO" id="GO:0004252">
    <property type="term" value="F:serine-type endopeptidase activity"/>
    <property type="evidence" value="ECO:0007669"/>
    <property type="project" value="UniProtKB-UniRule"/>
</dbReference>
<feature type="compositionally biased region" description="Acidic residues" evidence="7">
    <location>
        <begin position="672"/>
        <end position="683"/>
    </location>
</feature>
<dbReference type="OrthoDB" id="206201at2759"/>
<evidence type="ECO:0000256" key="4">
    <source>
        <dbReference type="ARBA" id="ARBA00022825"/>
    </source>
</evidence>
<dbReference type="PANTHER" id="PTHR43806:SF11">
    <property type="entry name" value="CEREVISIN-RELATED"/>
    <property type="match status" value="1"/>
</dbReference>
<protein>
    <submittedName>
        <fullName evidence="11">Subtilisin-like protein</fullName>
    </submittedName>
</protein>
<dbReference type="SUPFAM" id="SSF52743">
    <property type="entry name" value="Subtilisin-like"/>
    <property type="match status" value="1"/>
</dbReference>
<dbReference type="GO" id="GO:0006508">
    <property type="term" value="P:proteolysis"/>
    <property type="evidence" value="ECO:0007669"/>
    <property type="project" value="UniProtKB-KW"/>
</dbReference>
<dbReference type="FunFam" id="3.40.50.200:FF:000007">
    <property type="entry name" value="Subtilisin-like serine protease"/>
    <property type="match status" value="1"/>
</dbReference>
<dbReference type="InterPro" id="IPR023828">
    <property type="entry name" value="Peptidase_S8_Ser-AS"/>
</dbReference>
<dbReference type="Pfam" id="PF00082">
    <property type="entry name" value="Peptidase_S8"/>
    <property type="match status" value="1"/>
</dbReference>
<feature type="compositionally biased region" description="Basic and acidic residues" evidence="7">
    <location>
        <begin position="601"/>
        <end position="611"/>
    </location>
</feature>
<dbReference type="InterPro" id="IPR036852">
    <property type="entry name" value="Peptidase_S8/S53_dom_sf"/>
</dbReference>
<dbReference type="PROSITE" id="PS51892">
    <property type="entry name" value="SUBTILASE"/>
    <property type="match status" value="1"/>
</dbReference>
<accession>A0A1Y1XA29</accession>
<dbReference type="PROSITE" id="PS00136">
    <property type="entry name" value="SUBTILASE_ASP"/>
    <property type="match status" value="1"/>
</dbReference>
<evidence type="ECO:0000256" key="5">
    <source>
        <dbReference type="PROSITE-ProRule" id="PRU01240"/>
    </source>
</evidence>
<feature type="compositionally biased region" description="Acidic residues" evidence="7">
    <location>
        <begin position="520"/>
        <end position="577"/>
    </location>
</feature>
<dbReference type="InterPro" id="IPR037045">
    <property type="entry name" value="S8pro/Inhibitor_I9_sf"/>
</dbReference>
<evidence type="ECO:0000256" key="3">
    <source>
        <dbReference type="ARBA" id="ARBA00022801"/>
    </source>
</evidence>
<dbReference type="Proteomes" id="UP000193944">
    <property type="component" value="Unassembled WGS sequence"/>
</dbReference>
<feature type="domain" description="Inhibitor I9" evidence="10">
    <location>
        <begin position="121"/>
        <end position="203"/>
    </location>
</feature>
<dbReference type="STRING" id="1754192.A0A1Y1XA29"/>
<comment type="caution">
    <text evidence="11">The sequence shown here is derived from an EMBL/GenBank/DDBJ whole genome shotgun (WGS) entry which is preliminary data.</text>
</comment>
<dbReference type="InterPro" id="IPR022398">
    <property type="entry name" value="Peptidase_S8_His-AS"/>
</dbReference>
<feature type="active site" description="Charge relay system" evidence="5">
    <location>
        <position position="446"/>
    </location>
</feature>
<feature type="compositionally biased region" description="Acidic residues" evidence="7">
    <location>
        <begin position="612"/>
        <end position="639"/>
    </location>
</feature>
<keyword evidence="2 5" id="KW-0645">Protease</keyword>
<evidence type="ECO:0000256" key="8">
    <source>
        <dbReference type="SAM" id="SignalP"/>
    </source>
</evidence>
<dbReference type="GO" id="GO:0005615">
    <property type="term" value="C:extracellular space"/>
    <property type="evidence" value="ECO:0007669"/>
    <property type="project" value="TreeGrafter"/>
</dbReference>
<evidence type="ECO:0000259" key="9">
    <source>
        <dbReference type="Pfam" id="PF00082"/>
    </source>
</evidence>
<feature type="compositionally biased region" description="Basic and acidic residues" evidence="7">
    <location>
        <begin position="640"/>
        <end position="650"/>
    </location>
</feature>
<evidence type="ECO:0000259" key="10">
    <source>
        <dbReference type="Pfam" id="PF05922"/>
    </source>
</evidence>
<keyword evidence="4 5" id="KW-0720">Serine protease</keyword>
<keyword evidence="12" id="KW-1185">Reference proteome</keyword>
<feature type="chain" id="PRO_5012078807" evidence="8">
    <location>
        <begin position="21"/>
        <end position="761"/>
    </location>
</feature>
<feature type="active site" description="Charge relay system" evidence="5">
    <location>
        <position position="282"/>
    </location>
</feature>
<evidence type="ECO:0000256" key="7">
    <source>
        <dbReference type="SAM" id="MobiDB-lite"/>
    </source>
</evidence>
<evidence type="ECO:0000313" key="12">
    <source>
        <dbReference type="Proteomes" id="UP000193944"/>
    </source>
</evidence>
<dbReference type="InterPro" id="IPR010259">
    <property type="entry name" value="S8pro/Inhibitor_I9"/>
</dbReference>
<dbReference type="InterPro" id="IPR023827">
    <property type="entry name" value="Peptidase_S8_Asp-AS"/>
</dbReference>
<sequence length="761" mass="86149">MRINKKQIIFQFILFPFIFSHPIDYENKEKEKPLIPFKQLKSRFLNLQQVNYNGGEELSSFRTDEPINQHDNHLERINILKNFQNKFSSIYKYSKKQKIDESNKKKQKPKQIIPEYIPDHYIVIFKKNVGDLFITQHIDRINSMLKINQYNDNDQNHNDYVIKHIYNINGFRGYYGKFDENTLKLINDSSEVLTIEKDQKIKIQDLNVQNNAPWNLSRISRRQLIENEINKDKYLYQNSSGKDVTVYVIDTGINIHHVEFGGRAILGGNYSEEIENDDLNGHGTHVAGIIGGSIYGVAKKVNLVSVKVVNKNGEGSLSSVIQGIEFAINDHIKRKKSNTSSYPVRSIINSSLGGPLSVAMNRAIDTAVHYGINVVAAAGNENEDACHSSPASSTNAITVAATNSNDEMATYSNHGNCVNVFAPGEKIESAWIGSTNNLINVQSGTSMACPHVSGVVALLLDTKEYANYTPEKIKELIEKISTKNLVKKIPIWSSTPNRLIYSKPPVKGTKYSDNDKMNDSDPDDLNDIIDDDDDKPDDLDDIVDDDDDKPDDLDDIVDDDDDKPDDLDDIVDDDDDNNKDKDKDKDNDDIGDIIDDDDDDGGNKDKDKDNDDIGDIIDDDDDDKDNDDIGDIIDDDDDDGGNKDKDKDNDDIGDIIDDDDDDGGNKDKDNDDIGDIIDDDDDDGGNKDKDNDDIGDIIDDDDELDVIDDEINDENYQFIGNHKDERNIFRVKKPLRKDKTYIIYHYAQMKKEYKMSKMKNI</sequence>
<dbReference type="PROSITE" id="PS00137">
    <property type="entry name" value="SUBTILASE_HIS"/>
    <property type="match status" value="1"/>
</dbReference>
<reference evidence="11 12" key="1">
    <citation type="submission" date="2016-08" db="EMBL/GenBank/DDBJ databases">
        <title>A Parts List for Fungal Cellulosomes Revealed by Comparative Genomics.</title>
        <authorList>
            <consortium name="DOE Joint Genome Institute"/>
            <person name="Haitjema C.H."/>
            <person name="Gilmore S.P."/>
            <person name="Henske J.K."/>
            <person name="Solomon K.V."/>
            <person name="De Groot R."/>
            <person name="Kuo A."/>
            <person name="Mondo S.J."/>
            <person name="Salamov A.A."/>
            <person name="Labutti K."/>
            <person name="Zhao Z."/>
            <person name="Chiniquy J."/>
            <person name="Barry K."/>
            <person name="Brewer H.M."/>
            <person name="Purvine S.O."/>
            <person name="Wright A.T."/>
            <person name="Boxma B."/>
            <person name="Van Alen T."/>
            <person name="Hackstein J.H."/>
            <person name="Baker S.E."/>
            <person name="Grigoriev I.V."/>
            <person name="O'Malley M.A."/>
        </authorList>
    </citation>
    <scope>NUCLEOTIDE SEQUENCE [LARGE SCALE GENOMIC DNA]</scope>
    <source>
        <strain evidence="11 12">S4</strain>
    </source>
</reference>
<dbReference type="InterPro" id="IPR034193">
    <property type="entry name" value="PCSK9_ProteinaseK-like"/>
</dbReference>
<feature type="signal peptide" evidence="8">
    <location>
        <begin position="1"/>
        <end position="20"/>
    </location>
</feature>
<feature type="compositionally biased region" description="Acidic residues" evidence="7">
    <location>
        <begin position="589"/>
        <end position="600"/>
    </location>
</feature>
<dbReference type="CDD" id="cd04077">
    <property type="entry name" value="Peptidases_S8_PCSK9_ProteinaseK_like"/>
    <property type="match status" value="1"/>
</dbReference>
<dbReference type="InterPro" id="IPR015500">
    <property type="entry name" value="Peptidase_S8_subtilisin-rel"/>
</dbReference>
<feature type="compositionally biased region" description="Basic and acidic residues" evidence="7">
    <location>
        <begin position="578"/>
        <end position="588"/>
    </location>
</feature>
<dbReference type="InterPro" id="IPR050131">
    <property type="entry name" value="Peptidase_S8_subtilisin-like"/>
</dbReference>
<dbReference type="InterPro" id="IPR000209">
    <property type="entry name" value="Peptidase_S8/S53_dom"/>
</dbReference>
<organism evidence="11 12">
    <name type="scientific">Anaeromyces robustus</name>
    <dbReference type="NCBI Taxonomy" id="1754192"/>
    <lineage>
        <taxon>Eukaryota</taxon>
        <taxon>Fungi</taxon>
        <taxon>Fungi incertae sedis</taxon>
        <taxon>Chytridiomycota</taxon>
        <taxon>Chytridiomycota incertae sedis</taxon>
        <taxon>Neocallimastigomycetes</taxon>
        <taxon>Neocallimastigales</taxon>
        <taxon>Neocallimastigaceae</taxon>
        <taxon>Anaeromyces</taxon>
    </lineage>
</organism>
<dbReference type="EMBL" id="MCFG01000091">
    <property type="protein sequence ID" value="ORX82590.1"/>
    <property type="molecule type" value="Genomic_DNA"/>
</dbReference>
<proteinExistence type="inferred from homology"/>
<keyword evidence="8" id="KW-0732">Signal</keyword>
<feature type="active site" description="Charge relay system" evidence="5">
    <location>
        <position position="250"/>
    </location>
</feature>
<dbReference type="Pfam" id="PF05922">
    <property type="entry name" value="Inhibitor_I9"/>
    <property type="match status" value="1"/>
</dbReference>
<reference evidence="11 12" key="2">
    <citation type="submission" date="2016-08" db="EMBL/GenBank/DDBJ databases">
        <title>Pervasive Adenine N6-methylation of Active Genes in Fungi.</title>
        <authorList>
            <consortium name="DOE Joint Genome Institute"/>
            <person name="Mondo S.J."/>
            <person name="Dannebaum R.O."/>
            <person name="Kuo R.C."/>
            <person name="Labutti K."/>
            <person name="Haridas S."/>
            <person name="Kuo A."/>
            <person name="Salamov A."/>
            <person name="Ahrendt S.R."/>
            <person name="Lipzen A."/>
            <person name="Sullivan W."/>
            <person name="Andreopoulos W.B."/>
            <person name="Clum A."/>
            <person name="Lindquist E."/>
            <person name="Daum C."/>
            <person name="Ramamoorthy G.K."/>
            <person name="Gryganskyi A."/>
            <person name="Culley D."/>
            <person name="Magnuson J.K."/>
            <person name="James T.Y."/>
            <person name="O'Malley M.A."/>
            <person name="Stajich J.E."/>
            <person name="Spatafora J.W."/>
            <person name="Visel A."/>
            <person name="Grigoriev I.V."/>
        </authorList>
    </citation>
    <scope>NUCLEOTIDE SEQUENCE [LARGE SCALE GENOMIC DNA]</scope>
    <source>
        <strain evidence="11 12">S4</strain>
    </source>
</reference>
<feature type="compositionally biased region" description="Acidic residues" evidence="7">
    <location>
        <begin position="651"/>
        <end position="662"/>
    </location>
</feature>
<evidence type="ECO:0000313" key="11">
    <source>
        <dbReference type="EMBL" id="ORX82590.1"/>
    </source>
</evidence>
<dbReference type="PRINTS" id="PR00723">
    <property type="entry name" value="SUBTILISIN"/>
</dbReference>
<feature type="region of interest" description="Disordered" evidence="7">
    <location>
        <begin position="498"/>
        <end position="699"/>
    </location>
</feature>
<comment type="similarity">
    <text evidence="1 5 6">Belongs to the peptidase S8 family.</text>
</comment>
<evidence type="ECO:0000256" key="1">
    <source>
        <dbReference type="ARBA" id="ARBA00011073"/>
    </source>
</evidence>
<feature type="domain" description="Peptidase S8/S53" evidence="9">
    <location>
        <begin position="241"/>
        <end position="483"/>
    </location>
</feature>
<keyword evidence="3 5" id="KW-0378">Hydrolase</keyword>
<dbReference type="SUPFAM" id="SSF54897">
    <property type="entry name" value="Protease propeptides/inhibitors"/>
    <property type="match status" value="1"/>
</dbReference>